<evidence type="ECO:0000313" key="4">
    <source>
        <dbReference type="EMBL" id="PPE76018.1"/>
    </source>
</evidence>
<dbReference type="Gene3D" id="3.30.2400.10">
    <property type="entry name" value="Major capsid protein gp5"/>
    <property type="match status" value="1"/>
</dbReference>
<dbReference type="AlphaFoldDB" id="A0A2S5TMK9"/>
<dbReference type="NCBIfam" id="TIGR01554">
    <property type="entry name" value="major_cap_HK97"/>
    <property type="match status" value="1"/>
</dbReference>
<keyword evidence="5" id="KW-1185">Reference proteome</keyword>
<accession>A0A2S5TMK9</accession>
<dbReference type="Pfam" id="PF05065">
    <property type="entry name" value="Phage_capsid"/>
    <property type="match status" value="1"/>
</dbReference>
<evidence type="ECO:0000256" key="2">
    <source>
        <dbReference type="SAM" id="Coils"/>
    </source>
</evidence>
<evidence type="ECO:0000313" key="5">
    <source>
        <dbReference type="Proteomes" id="UP000238220"/>
    </source>
</evidence>
<proteinExistence type="predicted"/>
<gene>
    <name evidence="4" type="ORF">C3942_00815</name>
</gene>
<dbReference type="OrthoDB" id="637859at2"/>
<protein>
    <submittedName>
        <fullName evidence="4">Phage major capsid protein</fullName>
    </submittedName>
</protein>
<dbReference type="EMBL" id="PSNW01000001">
    <property type="protein sequence ID" value="PPE76018.1"/>
    <property type="molecule type" value="Genomic_DNA"/>
</dbReference>
<feature type="domain" description="Phage capsid-like C-terminal" evidence="3">
    <location>
        <begin position="116"/>
        <end position="384"/>
    </location>
</feature>
<dbReference type="InterPro" id="IPR024455">
    <property type="entry name" value="Phage_capsid"/>
</dbReference>
<dbReference type="Gene3D" id="3.30.2320.10">
    <property type="entry name" value="hypothetical protein PF0899 domain"/>
    <property type="match status" value="1"/>
</dbReference>
<comment type="subcellular location">
    <subcellularLocation>
        <location evidence="1">Virion</location>
    </subcellularLocation>
</comment>
<keyword evidence="2" id="KW-0175">Coiled coil</keyword>
<evidence type="ECO:0000259" key="3">
    <source>
        <dbReference type="Pfam" id="PF05065"/>
    </source>
</evidence>
<organism evidence="4 5">
    <name type="scientific">Solimonas fluminis</name>
    <dbReference type="NCBI Taxonomy" id="2086571"/>
    <lineage>
        <taxon>Bacteria</taxon>
        <taxon>Pseudomonadati</taxon>
        <taxon>Pseudomonadota</taxon>
        <taxon>Gammaproteobacteria</taxon>
        <taxon>Nevskiales</taxon>
        <taxon>Nevskiaceae</taxon>
        <taxon>Solimonas</taxon>
    </lineage>
</organism>
<feature type="coiled-coil region" evidence="2">
    <location>
        <begin position="1"/>
        <end position="64"/>
    </location>
</feature>
<sequence>MKKAATELKRLGDELKSFAETAKSEIKKNGEMSAETKAKVDELLVKQAEQQNEFSARIAELEQKSVRRGSGEPAQAKSVGEQFVEHADFKAAAENFDGKSKIRVGMKSVTSLPNSGGALVRPDRIATPVMLPDRRLTVVDLLTPGRTSSNLVEYVRETGFVNNANVVSEGARKPESNITFELDDAKVRTIAHWIKASRQILSDAPGLASMIDGRLRYGLDFKKELQVLKGSGVGENLHGIIPQASAFTPAFTPMLQTRIDILRLSLLQAELAEYPATGIVLHPTDWAQIELTKTTEGAYVFANPVALAGPVMWGRPVVATQAMDLGEFLTGAFRLGAQYFDREQAAILVATENEDDFVKNLITILAEERGTLAVYRPEAFNTGDFGDFDGT</sequence>
<comment type="caution">
    <text evidence="4">The sequence shown here is derived from an EMBL/GenBank/DDBJ whole genome shotgun (WGS) entry which is preliminary data.</text>
</comment>
<dbReference type="InterPro" id="IPR054612">
    <property type="entry name" value="Phage_capsid-like_C"/>
</dbReference>
<evidence type="ECO:0000256" key="1">
    <source>
        <dbReference type="ARBA" id="ARBA00004328"/>
    </source>
</evidence>
<name>A0A2S5TMK9_9GAMM</name>
<reference evidence="4 5" key="1">
    <citation type="submission" date="2018-02" db="EMBL/GenBank/DDBJ databases">
        <title>Genome sequencing of Solimonas sp. HR-BB.</title>
        <authorList>
            <person name="Lee Y."/>
            <person name="Jeon C.O."/>
        </authorList>
    </citation>
    <scope>NUCLEOTIDE SEQUENCE [LARGE SCALE GENOMIC DNA]</scope>
    <source>
        <strain evidence="4 5">HR-BB</strain>
    </source>
</reference>
<dbReference type="SUPFAM" id="SSF56563">
    <property type="entry name" value="Major capsid protein gp5"/>
    <property type="match status" value="1"/>
</dbReference>
<dbReference type="Proteomes" id="UP000238220">
    <property type="component" value="Unassembled WGS sequence"/>
</dbReference>